<dbReference type="GO" id="GO:0016987">
    <property type="term" value="F:sigma factor activity"/>
    <property type="evidence" value="ECO:0007669"/>
    <property type="project" value="UniProtKB-UniRule"/>
</dbReference>
<dbReference type="InterPro" id="IPR013324">
    <property type="entry name" value="RNA_pol_sigma_r3/r4-like"/>
</dbReference>
<dbReference type="InterPro" id="IPR050813">
    <property type="entry name" value="Sigma-70_Factor"/>
</dbReference>
<keyword evidence="3 8" id="KW-0805">Transcription regulation</keyword>
<gene>
    <name evidence="12" type="primary">rpoH</name>
    <name evidence="11" type="ORF">B7H17_24555</name>
    <name evidence="12" type="ORF">ID616_32910</name>
</gene>
<dbReference type="GO" id="GO:0003677">
    <property type="term" value="F:DNA binding"/>
    <property type="evidence" value="ECO:0007669"/>
    <property type="project" value="UniProtKB-KW"/>
</dbReference>
<dbReference type="Gene3D" id="1.10.601.10">
    <property type="entry name" value="RNA Polymerase Primary Sigma Factor"/>
    <property type="match status" value="1"/>
</dbReference>
<dbReference type="GO" id="GO:0006352">
    <property type="term" value="P:DNA-templated transcription initiation"/>
    <property type="evidence" value="ECO:0007669"/>
    <property type="project" value="UniProtKB-UniRule"/>
</dbReference>
<protein>
    <recommendedName>
        <fullName evidence="8">RNA polymerase sigma factor</fullName>
    </recommendedName>
</protein>
<dbReference type="SUPFAM" id="SSF88659">
    <property type="entry name" value="Sigma3 and sigma4 domains of RNA polymerase sigma factors"/>
    <property type="match status" value="1"/>
</dbReference>
<dbReference type="PROSITE" id="PS00716">
    <property type="entry name" value="SIGMA70_2"/>
    <property type="match status" value="1"/>
</dbReference>
<evidence type="ECO:0000256" key="3">
    <source>
        <dbReference type="ARBA" id="ARBA00023015"/>
    </source>
</evidence>
<evidence type="ECO:0000256" key="8">
    <source>
        <dbReference type="RuleBase" id="RU362124"/>
    </source>
</evidence>
<keyword evidence="2" id="KW-0963">Cytoplasm</keyword>
<dbReference type="InterPro" id="IPR013325">
    <property type="entry name" value="RNA_pol_sigma_r2"/>
</dbReference>
<evidence type="ECO:0000259" key="9">
    <source>
        <dbReference type="PROSITE" id="PS00715"/>
    </source>
</evidence>
<geneLocation type="plasmid" evidence="12 14">
    <name>pZXPA-20-602k</name>
</geneLocation>
<evidence type="ECO:0000313" key="12">
    <source>
        <dbReference type="EMBL" id="QOD01392.1"/>
    </source>
</evidence>
<dbReference type="Pfam" id="PF04542">
    <property type="entry name" value="Sigma70_r2"/>
    <property type="match status" value="1"/>
</dbReference>
<dbReference type="PANTHER" id="PTHR30376:SF3">
    <property type="entry name" value="RNA POLYMERASE SIGMA FACTOR RPOH"/>
    <property type="match status" value="1"/>
</dbReference>
<dbReference type="Proteomes" id="UP000516786">
    <property type="component" value="Plasmid pZXPA-20-602k"/>
</dbReference>
<dbReference type="PANTHER" id="PTHR30376">
    <property type="entry name" value="SIGMA FACTOR RPOH HEAT SHOCK RELATED"/>
    <property type="match status" value="1"/>
</dbReference>
<keyword evidence="6 8" id="KW-0238">DNA-binding</keyword>
<dbReference type="PRINTS" id="PR00046">
    <property type="entry name" value="SIGMA70FCT"/>
</dbReference>
<evidence type="ECO:0000256" key="1">
    <source>
        <dbReference type="ARBA" id="ARBA00007788"/>
    </source>
</evidence>
<proteinExistence type="inferred from homology"/>
<organism evidence="11 13">
    <name type="scientific">Pseudomonas putida</name>
    <name type="common">Arthrobacter siderocapsulatus</name>
    <dbReference type="NCBI Taxonomy" id="303"/>
    <lineage>
        <taxon>Bacteria</taxon>
        <taxon>Pseudomonadati</taxon>
        <taxon>Pseudomonadota</taxon>
        <taxon>Gammaproteobacteria</taxon>
        <taxon>Pseudomonadales</taxon>
        <taxon>Pseudomonadaceae</taxon>
        <taxon>Pseudomonas</taxon>
    </lineage>
</organism>
<dbReference type="InterPro" id="IPR000943">
    <property type="entry name" value="RNA_pol_sigma70"/>
</dbReference>
<dbReference type="InterPro" id="IPR036388">
    <property type="entry name" value="WH-like_DNA-bd_sf"/>
</dbReference>
<dbReference type="InterPro" id="IPR007627">
    <property type="entry name" value="RNA_pol_sigma70_r2"/>
</dbReference>
<dbReference type="Gene3D" id="1.10.10.10">
    <property type="entry name" value="Winged helix-like DNA-binding domain superfamily/Winged helix DNA-binding domain"/>
    <property type="match status" value="1"/>
</dbReference>
<dbReference type="AlphaFoldDB" id="A0A1X0ZN22"/>
<evidence type="ECO:0000256" key="2">
    <source>
        <dbReference type="ARBA" id="ARBA00022490"/>
    </source>
</evidence>
<comment type="function">
    <text evidence="8">Sigma factors are initiation factors that promote the attachment of RNA polymerase to specific initiation sites and are then released.</text>
</comment>
<reference evidence="11 13" key="1">
    <citation type="submission" date="2017-04" db="EMBL/GenBank/DDBJ databases">
        <title>Presence of VIM-2 positive Pseudomonas species in chickens and their surrounding environment.</title>
        <authorList>
            <person name="Zhang R."/>
        </authorList>
    </citation>
    <scope>NUCLEOTIDE SEQUENCE [LARGE SCALE GENOMIC DNA]</scope>
    <source>
        <strain evidence="11 13">DZ-C18</strain>
    </source>
</reference>
<dbReference type="CDD" id="cd06171">
    <property type="entry name" value="Sigma70_r4"/>
    <property type="match status" value="1"/>
</dbReference>
<dbReference type="PROSITE" id="PS00715">
    <property type="entry name" value="SIGMA70_1"/>
    <property type="match status" value="1"/>
</dbReference>
<dbReference type="InterPro" id="IPR014284">
    <property type="entry name" value="RNA_pol_sigma-70_dom"/>
</dbReference>
<dbReference type="NCBIfam" id="TIGR02937">
    <property type="entry name" value="sigma70-ECF"/>
    <property type="match status" value="1"/>
</dbReference>
<dbReference type="OrthoDB" id="9809557at2"/>
<name>A0A1X0ZN22_PSEPU</name>
<feature type="domain" description="RNA polymerase sigma-70" evidence="10">
    <location>
        <begin position="257"/>
        <end position="283"/>
    </location>
</feature>
<dbReference type="EMBL" id="NBWC01000049">
    <property type="protein sequence ID" value="ORL58706.1"/>
    <property type="molecule type" value="Genomic_DNA"/>
</dbReference>
<accession>A0A1X0ZN22</accession>
<comment type="similarity">
    <text evidence="1 8">Belongs to the sigma-70 factor family.</text>
</comment>
<reference evidence="12 14" key="2">
    <citation type="submission" date="2020-09" db="EMBL/GenBank/DDBJ databases">
        <title>Co-existence of a novel multidrug-resistance efflux pump with carbapenem resistance gene blaVIM-2 in one megaplasmid in Pseudomonas putida.</title>
        <authorList>
            <person name="Peng K."/>
            <person name="Li R."/>
        </authorList>
    </citation>
    <scope>NUCLEOTIDE SEQUENCE [LARGE SCALE GENOMIC DNA]</scope>
    <source>
        <strain evidence="12 14">ZXPA-20</strain>
        <plasmid evidence="12 14">pZXPA-20-602k</plasmid>
    </source>
</reference>
<dbReference type="NCBIfam" id="TIGR02392">
    <property type="entry name" value="rpoH_proteo"/>
    <property type="match status" value="1"/>
</dbReference>
<keyword evidence="12" id="KW-0614">Plasmid</keyword>
<dbReference type="EMBL" id="CP061724">
    <property type="protein sequence ID" value="QOD01392.1"/>
    <property type="molecule type" value="Genomic_DNA"/>
</dbReference>
<dbReference type="Pfam" id="PF04545">
    <property type="entry name" value="Sigma70_r4"/>
    <property type="match status" value="1"/>
</dbReference>
<keyword evidence="4" id="KW-0346">Stress response</keyword>
<dbReference type="Proteomes" id="UP000193675">
    <property type="component" value="Unassembled WGS sequence"/>
</dbReference>
<evidence type="ECO:0000256" key="4">
    <source>
        <dbReference type="ARBA" id="ARBA00023016"/>
    </source>
</evidence>
<evidence type="ECO:0000313" key="14">
    <source>
        <dbReference type="Proteomes" id="UP000516786"/>
    </source>
</evidence>
<evidence type="ECO:0000313" key="11">
    <source>
        <dbReference type="EMBL" id="ORL58706.1"/>
    </source>
</evidence>
<keyword evidence="5 8" id="KW-0731">Sigma factor</keyword>
<dbReference type="SUPFAM" id="SSF88946">
    <property type="entry name" value="Sigma2 domain of RNA polymerase sigma factors"/>
    <property type="match status" value="1"/>
</dbReference>
<keyword evidence="7 8" id="KW-0804">Transcription</keyword>
<evidence type="ECO:0000256" key="6">
    <source>
        <dbReference type="ARBA" id="ARBA00023125"/>
    </source>
</evidence>
<dbReference type="InterPro" id="IPR007630">
    <property type="entry name" value="RNA_pol_sigma70_r4"/>
</dbReference>
<dbReference type="NCBIfam" id="NF005143">
    <property type="entry name" value="PRK06596.1"/>
    <property type="match status" value="1"/>
</dbReference>
<evidence type="ECO:0000313" key="13">
    <source>
        <dbReference type="Proteomes" id="UP000193675"/>
    </source>
</evidence>
<evidence type="ECO:0000256" key="7">
    <source>
        <dbReference type="ARBA" id="ARBA00023163"/>
    </source>
</evidence>
<evidence type="ECO:0000259" key="10">
    <source>
        <dbReference type="PROSITE" id="PS00716"/>
    </source>
</evidence>
<evidence type="ECO:0000256" key="5">
    <source>
        <dbReference type="ARBA" id="ARBA00023082"/>
    </source>
</evidence>
<dbReference type="InterPro" id="IPR012759">
    <property type="entry name" value="RNA_pol_sigma_RpoH_proteobac"/>
</dbReference>
<dbReference type="RefSeq" id="WP_084852393.1">
    <property type="nucleotide sequence ID" value="NZ_CP061724.1"/>
</dbReference>
<sequence length="291" mass="32276">MNAITLSRAAAAQIPMVPGSNVDAYLAVLNTIPMMSADEEHALAIRLAEHNDLDAARQLVVSQLRFVVYVAKGYSGYGLPLCDLIQEGNVGLMKAVKRFNVAAQVRLISFAVHWIKAEIHEFILRNGRMVRLATTKPQRKLFFNLRKQKKSRAWLTPDETQHIAETLNVSVRDVREMECRMAGNDTSFDPAADADDKVAFLSPAHQLGDHRYDPARQYEAASDADGMSGDLHAALDSLDERSRDILAQRFLGNSKATLHDLAAQYQVSAERIRQIEKQALAKLRGAMPLAA</sequence>
<feature type="domain" description="RNA polymerase sigma-70" evidence="9">
    <location>
        <begin position="83"/>
        <end position="96"/>
    </location>
</feature>